<proteinExistence type="predicted"/>
<name>A0ABP2X5E7_CHLPS</name>
<dbReference type="EMBL" id="ATLC01000054">
    <property type="protein sequence ID" value="EPJ27503.1"/>
    <property type="molecule type" value="Genomic_DNA"/>
</dbReference>
<sequence>MNPQDIEKFIIRSSIGKIINVIYFNNFNTSREIDPILKKLDLETCLC</sequence>
<evidence type="ECO:0000313" key="1">
    <source>
        <dbReference type="EMBL" id="EPJ27503.1"/>
    </source>
</evidence>
<reference evidence="1 2" key="1">
    <citation type="submission" date="2013-04" db="EMBL/GenBank/DDBJ databases">
        <title>Genome sequence of Chlamydia psittaci 99DC5.</title>
        <authorList>
            <person name="Huot-Creasy H."/>
            <person name="McCracken C.L."/>
            <person name="Humphries M."/>
            <person name="Sachse K."/>
            <person name="Laroucau K."/>
            <person name="Bavoil P."/>
            <person name="Myers G.S."/>
        </authorList>
    </citation>
    <scope>NUCLEOTIDE SEQUENCE [LARGE SCALE GENOMIC DNA]</scope>
    <source>
        <strain evidence="1 2">99DC5</strain>
    </source>
</reference>
<keyword evidence="2" id="KW-1185">Reference proteome</keyword>
<protein>
    <submittedName>
        <fullName evidence="1">Uncharacterized protein</fullName>
    </submittedName>
</protein>
<gene>
    <name evidence="1" type="ORF">CP99DC5_0964</name>
</gene>
<organism evidence="1 2">
    <name type="scientific">Chlamydia psittaci 99DC5</name>
    <dbReference type="NCBI Taxonomy" id="1112251"/>
    <lineage>
        <taxon>Bacteria</taxon>
        <taxon>Pseudomonadati</taxon>
        <taxon>Chlamydiota</taxon>
        <taxon>Chlamydiia</taxon>
        <taxon>Chlamydiales</taxon>
        <taxon>Chlamydiaceae</taxon>
        <taxon>Chlamydia/Chlamydophila group</taxon>
        <taxon>Chlamydia</taxon>
    </lineage>
</organism>
<comment type="caution">
    <text evidence="1">The sequence shown here is derived from an EMBL/GenBank/DDBJ whole genome shotgun (WGS) entry which is preliminary data.</text>
</comment>
<accession>A0ABP2X5E7</accession>
<dbReference type="Proteomes" id="UP000014627">
    <property type="component" value="Unassembled WGS sequence"/>
</dbReference>
<evidence type="ECO:0000313" key="2">
    <source>
        <dbReference type="Proteomes" id="UP000014627"/>
    </source>
</evidence>